<evidence type="ECO:0000256" key="4">
    <source>
        <dbReference type="ARBA" id="ARBA00022490"/>
    </source>
</evidence>
<evidence type="ECO:0000256" key="6">
    <source>
        <dbReference type="ARBA" id="ARBA00022603"/>
    </source>
</evidence>
<feature type="binding site" evidence="13">
    <location>
        <position position="379"/>
    </location>
    <ligand>
        <name>S-adenosyl-L-methionine</name>
        <dbReference type="ChEBI" id="CHEBI:59789"/>
    </ligand>
</feature>
<dbReference type="NCBIfam" id="TIGR00563">
    <property type="entry name" value="rsmB"/>
    <property type="match status" value="1"/>
</dbReference>
<dbReference type="InterPro" id="IPR035926">
    <property type="entry name" value="NusB-like_sf"/>
</dbReference>
<dbReference type="Pfam" id="PF01029">
    <property type="entry name" value="NusB"/>
    <property type="match status" value="1"/>
</dbReference>
<keyword evidence="6 13" id="KW-0489">Methyltransferase</keyword>
<keyword evidence="8 13" id="KW-0949">S-adenosyl-L-methionine</keyword>
<keyword evidence="7 13" id="KW-0808">Transferase</keyword>
<reference evidence="17" key="1">
    <citation type="journal article" date="2019" name="Int. J. Syst. Evol. Microbiol.">
        <title>The Global Catalogue of Microorganisms (GCM) 10K type strain sequencing project: providing services to taxonomists for standard genome sequencing and annotation.</title>
        <authorList>
            <consortium name="The Broad Institute Genomics Platform"/>
            <consortium name="The Broad Institute Genome Sequencing Center for Infectious Disease"/>
            <person name="Wu L."/>
            <person name="Ma J."/>
        </authorList>
    </citation>
    <scope>NUCLEOTIDE SEQUENCE [LARGE SCALE GENOMIC DNA]</scope>
    <source>
        <strain evidence="17">JCM 18424</strain>
    </source>
</reference>
<keyword evidence="4" id="KW-0963">Cytoplasm</keyword>
<evidence type="ECO:0000259" key="15">
    <source>
        <dbReference type="PROSITE" id="PS51686"/>
    </source>
</evidence>
<evidence type="ECO:0000256" key="14">
    <source>
        <dbReference type="SAM" id="MobiDB-lite"/>
    </source>
</evidence>
<dbReference type="PANTHER" id="PTHR22807:SF61">
    <property type="entry name" value="NOL1_NOP2_SUN FAMILY PROTEIN _ ANTITERMINATION NUSB DOMAIN-CONTAINING PROTEIN"/>
    <property type="match status" value="1"/>
</dbReference>
<dbReference type="InterPro" id="IPR054728">
    <property type="entry name" value="RsmB-like_ferredoxin"/>
</dbReference>
<evidence type="ECO:0000313" key="17">
    <source>
        <dbReference type="Proteomes" id="UP001500631"/>
    </source>
</evidence>
<dbReference type="Gene3D" id="3.30.70.1170">
    <property type="entry name" value="Sun protein, domain 3"/>
    <property type="match status" value="1"/>
</dbReference>
<evidence type="ECO:0000256" key="12">
    <source>
        <dbReference type="ARBA" id="ARBA00047283"/>
    </source>
</evidence>
<dbReference type="Gene3D" id="3.40.50.150">
    <property type="entry name" value="Vaccinia Virus protein VP39"/>
    <property type="match status" value="1"/>
</dbReference>
<dbReference type="RefSeq" id="WP_077925358.1">
    <property type="nucleotide sequence ID" value="NZ_BAABKE010000004.1"/>
</dbReference>
<evidence type="ECO:0000256" key="10">
    <source>
        <dbReference type="ARBA" id="ARBA00030399"/>
    </source>
</evidence>
<dbReference type="InterPro" id="IPR049560">
    <property type="entry name" value="MeTrfase_RsmB-F_NOP2_cat"/>
</dbReference>
<evidence type="ECO:0000256" key="8">
    <source>
        <dbReference type="ARBA" id="ARBA00022691"/>
    </source>
</evidence>
<dbReference type="CDD" id="cd02440">
    <property type="entry name" value="AdoMet_MTases"/>
    <property type="match status" value="1"/>
</dbReference>
<accession>A0ABP9MNH5</accession>
<dbReference type="PRINTS" id="PR02008">
    <property type="entry name" value="RCMTFAMILY"/>
</dbReference>
<feature type="domain" description="SAM-dependent MTase RsmB/NOP-type" evidence="15">
    <location>
        <begin position="234"/>
        <end position="510"/>
    </location>
</feature>
<evidence type="ECO:0000256" key="5">
    <source>
        <dbReference type="ARBA" id="ARBA00022552"/>
    </source>
</evidence>
<evidence type="ECO:0000313" key="16">
    <source>
        <dbReference type="EMBL" id="GAA5099340.1"/>
    </source>
</evidence>
<comment type="caution">
    <text evidence="16">The sequence shown here is derived from an EMBL/GenBank/DDBJ whole genome shotgun (WGS) entry which is preliminary data.</text>
</comment>
<dbReference type="InterPro" id="IPR006027">
    <property type="entry name" value="NusB_RsmB_TIM44"/>
</dbReference>
<protein>
    <recommendedName>
        <fullName evidence="3">16S rRNA (cytosine(967)-C(5))-methyltransferase</fullName>
        <ecNumber evidence="3">2.1.1.176</ecNumber>
    </recommendedName>
    <alternativeName>
        <fullName evidence="10">16S rRNA m5C967 methyltransferase</fullName>
    </alternativeName>
    <alternativeName>
        <fullName evidence="11">rRNA (cytosine-C(5)-)-methyltransferase RsmB</fullName>
    </alternativeName>
</protein>
<proteinExistence type="inferred from homology"/>
<dbReference type="PROSITE" id="PS51686">
    <property type="entry name" value="SAM_MT_RSMB_NOP"/>
    <property type="match status" value="1"/>
</dbReference>
<feature type="binding site" evidence="13">
    <location>
        <position position="395"/>
    </location>
    <ligand>
        <name>S-adenosyl-L-methionine</name>
        <dbReference type="ChEBI" id="CHEBI:59789"/>
    </ligand>
</feature>
<dbReference type="InterPro" id="IPR001678">
    <property type="entry name" value="MeTrfase_RsmB-F_NOP2_dom"/>
</dbReference>
<gene>
    <name evidence="16" type="primary">rsmB</name>
    <name evidence="16" type="ORF">GCM10023338_12710</name>
</gene>
<dbReference type="Pfam" id="PF22458">
    <property type="entry name" value="RsmF-B_ferredox"/>
    <property type="match status" value="1"/>
</dbReference>
<evidence type="ECO:0000256" key="13">
    <source>
        <dbReference type="PROSITE-ProRule" id="PRU01023"/>
    </source>
</evidence>
<dbReference type="NCBIfam" id="NF008149">
    <property type="entry name" value="PRK10901.1"/>
    <property type="match status" value="1"/>
</dbReference>
<dbReference type="InterPro" id="IPR029063">
    <property type="entry name" value="SAM-dependent_MTases_sf"/>
</dbReference>
<evidence type="ECO:0000256" key="3">
    <source>
        <dbReference type="ARBA" id="ARBA00012140"/>
    </source>
</evidence>
<evidence type="ECO:0000256" key="9">
    <source>
        <dbReference type="ARBA" id="ARBA00022884"/>
    </source>
</evidence>
<dbReference type="EC" id="2.1.1.176" evidence="3"/>
<dbReference type="PANTHER" id="PTHR22807">
    <property type="entry name" value="NOP2 YEAST -RELATED NOL1/NOP2/FMU SUN DOMAIN-CONTAINING"/>
    <property type="match status" value="1"/>
</dbReference>
<evidence type="ECO:0000256" key="7">
    <source>
        <dbReference type="ARBA" id="ARBA00022679"/>
    </source>
</evidence>
<feature type="active site" description="Nucleophile" evidence="13">
    <location>
        <position position="448"/>
    </location>
</feature>
<feature type="compositionally biased region" description="Basic and acidic residues" evidence="14">
    <location>
        <begin position="16"/>
        <end position="44"/>
    </location>
</feature>
<organism evidence="16 17">
    <name type="scientific">Wohlfahrtiimonas larvae</name>
    <dbReference type="NCBI Taxonomy" id="1157986"/>
    <lineage>
        <taxon>Bacteria</taxon>
        <taxon>Pseudomonadati</taxon>
        <taxon>Pseudomonadota</taxon>
        <taxon>Gammaproteobacteria</taxon>
        <taxon>Cardiobacteriales</taxon>
        <taxon>Ignatzschineriaceae</taxon>
        <taxon>Wohlfahrtiimonas</taxon>
    </lineage>
</organism>
<feature type="region of interest" description="Disordered" evidence="14">
    <location>
        <begin position="1"/>
        <end position="65"/>
    </location>
</feature>
<comment type="function">
    <text evidence="1">Specifically methylates the cytosine at position 967 (m5C967) of 16S rRNA.</text>
</comment>
<keyword evidence="17" id="KW-1185">Reference proteome</keyword>
<dbReference type="SUPFAM" id="SSF48013">
    <property type="entry name" value="NusB-like"/>
    <property type="match status" value="1"/>
</dbReference>
<sequence>MSEQTTLNGVKVSYKPKSDKPKQFSDDKKRSQDSKKRVYFDKGQSKPARPYANKSRNTQAKKEVKPNVMGNPFAHMMRDARFCAVDIVFKVENGQSLSELLITELKELNDNDKRFVQHLVYGALRYFEILEFQLTHYLQKPIKPSERHVYLAILLAIYEITEMNTAEYAAVNNWVTLIRQMNKDWAVGLTNGILRKVLREGLQPLPKNTAKVSLPKWLSESLIKYWGVEKACAVAEHFLTHPQMTIRINPLQVDRDQYSVLLSEVGIEHVKHDWVDSAIVLREAVSVSVLPNFSTGMSSVQDASAQLAAQLLAPKDHEVIIDACAAPGGKTVAMLERNQNIQAIYAIDSVEKRLLRVKENISRVFAEDLASKVKLSAIDFEIFQLDNQADAVLLDVPCSATGIIHRHPDIKRLRQVTDIKPLVEVQAKLLENAWAQLKPGGRLLYSTCSILKEENEQQMKAFFAKHEDASEIECHLPFAERESFGYQILPISVMRPEKMDGFYYCLIQKAHD</sequence>
<dbReference type="Gene3D" id="1.10.940.10">
    <property type="entry name" value="NusB-like"/>
    <property type="match status" value="1"/>
</dbReference>
<feature type="binding site" evidence="13">
    <location>
        <begin position="324"/>
        <end position="330"/>
    </location>
    <ligand>
        <name>S-adenosyl-L-methionine</name>
        <dbReference type="ChEBI" id="CHEBI:59789"/>
    </ligand>
</feature>
<feature type="binding site" evidence="13">
    <location>
        <position position="348"/>
    </location>
    <ligand>
        <name>S-adenosyl-L-methionine</name>
        <dbReference type="ChEBI" id="CHEBI:59789"/>
    </ligand>
</feature>
<dbReference type="InterPro" id="IPR004573">
    <property type="entry name" value="rRNA_ssu_MeTfrase_B"/>
</dbReference>
<keyword evidence="5" id="KW-0698">rRNA processing</keyword>
<evidence type="ECO:0000256" key="1">
    <source>
        <dbReference type="ARBA" id="ARBA00002724"/>
    </source>
</evidence>
<evidence type="ECO:0000256" key="2">
    <source>
        <dbReference type="ARBA" id="ARBA00004496"/>
    </source>
</evidence>
<dbReference type="InterPro" id="IPR023267">
    <property type="entry name" value="RCMT"/>
</dbReference>
<comment type="catalytic activity">
    <reaction evidence="12">
        <text>cytidine(967) in 16S rRNA + S-adenosyl-L-methionine = 5-methylcytidine(967) in 16S rRNA + S-adenosyl-L-homocysteine + H(+)</text>
        <dbReference type="Rhea" id="RHEA:42748"/>
        <dbReference type="Rhea" id="RHEA-COMP:10219"/>
        <dbReference type="Rhea" id="RHEA-COMP:10220"/>
        <dbReference type="ChEBI" id="CHEBI:15378"/>
        <dbReference type="ChEBI" id="CHEBI:57856"/>
        <dbReference type="ChEBI" id="CHEBI:59789"/>
        <dbReference type="ChEBI" id="CHEBI:74483"/>
        <dbReference type="ChEBI" id="CHEBI:82748"/>
        <dbReference type="EC" id="2.1.1.176"/>
    </reaction>
</comment>
<name>A0ABP9MNH5_9GAMM</name>
<dbReference type="Proteomes" id="UP001500631">
    <property type="component" value="Unassembled WGS sequence"/>
</dbReference>
<evidence type="ECO:0000256" key="11">
    <source>
        <dbReference type="ARBA" id="ARBA00031088"/>
    </source>
</evidence>
<comment type="subcellular location">
    <subcellularLocation>
        <location evidence="2">Cytoplasm</location>
    </subcellularLocation>
</comment>
<dbReference type="SUPFAM" id="SSF53335">
    <property type="entry name" value="S-adenosyl-L-methionine-dependent methyltransferases"/>
    <property type="match status" value="1"/>
</dbReference>
<dbReference type="EMBL" id="BAABKE010000004">
    <property type="protein sequence ID" value="GAA5099340.1"/>
    <property type="molecule type" value="Genomic_DNA"/>
</dbReference>
<keyword evidence="9 13" id="KW-0694">RNA-binding</keyword>
<comment type="similarity">
    <text evidence="13">Belongs to the class I-like SAM-binding methyltransferase superfamily. RsmB/NOP family.</text>
</comment>
<dbReference type="Pfam" id="PF01189">
    <property type="entry name" value="Methyltr_RsmB-F"/>
    <property type="match status" value="1"/>
</dbReference>